<feature type="domain" description="DUF112" evidence="2">
    <location>
        <begin position="18"/>
        <end position="436"/>
    </location>
</feature>
<proteinExistence type="predicted"/>
<feature type="transmembrane region" description="Helical" evidence="1">
    <location>
        <begin position="325"/>
        <end position="346"/>
    </location>
</feature>
<feature type="transmembrane region" description="Helical" evidence="1">
    <location>
        <begin position="387"/>
        <end position="405"/>
    </location>
</feature>
<dbReference type="EMBL" id="FO203527">
    <property type="protein sequence ID" value="CCO61629.1"/>
    <property type="molecule type" value="Genomic_DNA"/>
</dbReference>
<protein>
    <recommendedName>
        <fullName evidence="2">DUF112 domain-containing protein</fullName>
    </recommendedName>
</protein>
<dbReference type="PATRIC" id="fig|1260221.3.peg.5485"/>
<dbReference type="KEGG" id="vni:VIBNI_B1910"/>
<reference evidence="3 4" key="1">
    <citation type="journal article" date="2013" name="ISME J.">
        <title>Comparative genomics of pathogenic lineages of Vibrio nigripulchritudo identifies virulence-associated traits.</title>
        <authorList>
            <person name="Goudenege D."/>
            <person name="Labreuche Y."/>
            <person name="Krin E."/>
            <person name="Ansquer D."/>
            <person name="Mangenot S."/>
            <person name="Calteau A."/>
            <person name="Medigue C."/>
            <person name="Mazel D."/>
            <person name="Polz M.F."/>
            <person name="Le Roux F."/>
        </authorList>
    </citation>
    <scope>NUCLEOTIDE SEQUENCE [LARGE SCALE GENOMIC DNA]</scope>
    <source>
        <strain evidence="4">SnF1</strain>
    </source>
</reference>
<dbReference type="OrthoDB" id="9781349at2"/>
<dbReference type="Proteomes" id="UP000016895">
    <property type="component" value="Chromosome 2"/>
</dbReference>
<name>U4KHX5_9VIBR</name>
<keyword evidence="1" id="KW-1133">Transmembrane helix</keyword>
<feature type="transmembrane region" description="Helical" evidence="1">
    <location>
        <begin position="352"/>
        <end position="375"/>
    </location>
</feature>
<gene>
    <name evidence="3" type="ORF">VIBNI_B1910</name>
</gene>
<dbReference type="PANTHER" id="PTHR35342:SF5">
    <property type="entry name" value="TRICARBOXYLIC TRANSPORT PROTEIN"/>
    <property type="match status" value="1"/>
</dbReference>
<dbReference type="Pfam" id="PF01970">
    <property type="entry name" value="TctA"/>
    <property type="match status" value="1"/>
</dbReference>
<dbReference type="InterPro" id="IPR002823">
    <property type="entry name" value="DUF112_TM"/>
</dbReference>
<organism evidence="3 4">
    <name type="scientific">Vibrio nigripulchritudo</name>
    <dbReference type="NCBI Taxonomy" id="28173"/>
    <lineage>
        <taxon>Bacteria</taxon>
        <taxon>Pseudomonadati</taxon>
        <taxon>Pseudomonadota</taxon>
        <taxon>Gammaproteobacteria</taxon>
        <taxon>Vibrionales</taxon>
        <taxon>Vibrionaceae</taxon>
        <taxon>Vibrio</taxon>
    </lineage>
</organism>
<evidence type="ECO:0000313" key="4">
    <source>
        <dbReference type="Proteomes" id="UP000016895"/>
    </source>
</evidence>
<feature type="transmembrane region" description="Helical" evidence="1">
    <location>
        <begin position="6"/>
        <end position="30"/>
    </location>
</feature>
<evidence type="ECO:0000256" key="1">
    <source>
        <dbReference type="SAM" id="Phobius"/>
    </source>
</evidence>
<keyword evidence="1" id="KW-0812">Transmembrane</keyword>
<evidence type="ECO:0000259" key="2">
    <source>
        <dbReference type="Pfam" id="PF01970"/>
    </source>
</evidence>
<feature type="transmembrane region" description="Helical" evidence="1">
    <location>
        <begin position="110"/>
        <end position="133"/>
    </location>
</feature>
<feature type="transmembrane region" description="Helical" evidence="1">
    <location>
        <begin position="145"/>
        <end position="178"/>
    </location>
</feature>
<dbReference type="STRING" id="28173.VIBNI_B1910"/>
<dbReference type="RefSeq" id="WP_022562029.1">
    <property type="nucleotide sequence ID" value="NC_022543.1"/>
</dbReference>
<dbReference type="AlphaFoldDB" id="U4KHX5"/>
<feature type="transmembrane region" description="Helical" evidence="1">
    <location>
        <begin position="42"/>
        <end position="66"/>
    </location>
</feature>
<feature type="transmembrane region" description="Helical" evidence="1">
    <location>
        <begin position="461"/>
        <end position="484"/>
    </location>
</feature>
<feature type="transmembrane region" description="Helical" evidence="1">
    <location>
        <begin position="198"/>
        <end position="219"/>
    </location>
</feature>
<accession>U4KHX5</accession>
<keyword evidence="4" id="KW-1185">Reference proteome</keyword>
<keyword evidence="1" id="KW-0472">Membrane</keyword>
<dbReference type="PANTHER" id="PTHR35342">
    <property type="entry name" value="TRICARBOXYLIC TRANSPORT PROTEIN"/>
    <property type="match status" value="1"/>
</dbReference>
<sequence length="499" mass="52523">MITDIFSAIVVVFEFQNLLAIFIGVAFGIFMGAVPGLTATMGIALVIPLTYNLDTITAFCILLGAYKGSLYSGCIPAILINTPGTPAAAATVMDGFPLTQKGRGSEAMGVALWSSVIGDVISTIVLIFGAVFLAKFATNFGPAEFATLVLFSLSIVASVSGNSLIKGLIAASLGFLFGTVGLDPIHATPRFTFGSVNLMNGISIMAMLIGLFAVSELLVRSEDIGKKRSDTPLANRIRVTWQQIRALFPTIFRGSIIGTVLGAIPGLGATPAAFLSYSEAKRNAKQPEEFGKGSLEGVAACESANNATCGGALIPLMALGVPGDVTTAVLLGAFLIHGLAPGPMLFTDSIDLVYAIFIALLTAALMLPLLGVIAIRLFSHITRISPSILYPMIAILCVLGVYGFNSSVTDLWVMLFFGLLGYVMRKFEFPLAPMMIGFVLEPIGESSARQALTISSGDWSIFFSTPISVLFLVLTAASIILIGYRTIQSKRTSHSGSDK</sequence>
<evidence type="ECO:0000313" key="3">
    <source>
        <dbReference type="EMBL" id="CCO61629.1"/>
    </source>
</evidence>